<dbReference type="InterPro" id="IPR040706">
    <property type="entry name" value="Zf-MYST"/>
</dbReference>
<dbReference type="GO" id="GO:0072487">
    <property type="term" value="C:MSL complex"/>
    <property type="evidence" value="ECO:0000318"/>
    <property type="project" value="GO_Central"/>
</dbReference>
<dbReference type="InterPro" id="IPR016181">
    <property type="entry name" value="Acyl_CoA_acyltransferase"/>
</dbReference>
<reference evidence="7" key="2">
    <citation type="submission" date="2022-06" db="UniProtKB">
        <authorList>
            <consortium name="EnsemblMetazoa"/>
        </authorList>
    </citation>
    <scope>IDENTIFICATION</scope>
    <source>
        <strain evidence="7">PS312</strain>
    </source>
</reference>
<dbReference type="Gene3D" id="2.30.30.140">
    <property type="match status" value="1"/>
</dbReference>
<dbReference type="InterPro" id="IPR016197">
    <property type="entry name" value="Chromo-like_dom_sf"/>
</dbReference>
<sequence>MKRRAQQPLTETDELDLGQHYYVTRNAPSTSEVTKAAARLIAIKNLKDGSIERIPPPNKTKRAERDQSQEDSKALFGTSIMECDYSSTISDTPQSESLQCDSKDAEDVKENEDSDRPFSERVPKLYYVHFLNADRRLDQWLERNRFLERIPDSCLIASGGADLSQEKVAKKDDRTLTRSQKKIHSFNDLDATTQLLEKEHEHRTLVKNVEKVYINGYEMQSWYYSPYPFPPNTIDVSLFICDFCLVYTRNPKELALHKKTCTSREPPGDEIYRDKTKEREISMYEVVGKCNKSYCQSLCLLSKLFLDHKTLYFDVDTFIFYILVEVTSSGARIMGHFSKEIHSENNLACYELSRREGWIGTPEKPLSDLGKVTYRSYWLNRIIDYLSDENVLVQDCFASAIGQAVQLTTLDVLSTLETYSLTKPIKTTAGVVQDGFVMLNREIVDYFLELRKNKPKQLLLNKKALKWKPRDTRGDPIVDFVDVRSRRR</sequence>
<dbReference type="SUPFAM" id="SSF55729">
    <property type="entry name" value="Acyl-CoA N-acyltransferases (Nat)"/>
    <property type="match status" value="1"/>
</dbReference>
<dbReference type="EnsemblMetazoa" id="PPA37093.1">
    <property type="protein sequence ID" value="PPA37093.1"/>
    <property type="gene ID" value="WBGene00275462"/>
</dbReference>
<dbReference type="Pfam" id="PF11717">
    <property type="entry name" value="Tudor-knot"/>
    <property type="match status" value="1"/>
</dbReference>
<evidence type="ECO:0000256" key="6">
    <source>
        <dbReference type="SAM" id="MobiDB-lite"/>
    </source>
</evidence>
<reference evidence="8" key="1">
    <citation type="journal article" date="2008" name="Nat. Genet.">
        <title>The Pristionchus pacificus genome provides a unique perspective on nematode lifestyle and parasitism.</title>
        <authorList>
            <person name="Dieterich C."/>
            <person name="Clifton S.W."/>
            <person name="Schuster L.N."/>
            <person name="Chinwalla A."/>
            <person name="Delehaunty K."/>
            <person name="Dinkelacker I."/>
            <person name="Fulton L."/>
            <person name="Fulton R."/>
            <person name="Godfrey J."/>
            <person name="Minx P."/>
            <person name="Mitreva M."/>
            <person name="Roeseler W."/>
            <person name="Tian H."/>
            <person name="Witte H."/>
            <person name="Yang S.P."/>
            <person name="Wilson R.K."/>
            <person name="Sommer R.J."/>
        </authorList>
    </citation>
    <scope>NUCLEOTIDE SEQUENCE [LARGE SCALE GENOMIC DNA]</scope>
    <source>
        <strain evidence="8">PS312</strain>
    </source>
</reference>
<dbReference type="Pfam" id="PF01853">
    <property type="entry name" value="MOZ_SAS"/>
    <property type="match status" value="2"/>
</dbReference>
<keyword evidence="5" id="KW-0539">Nucleus</keyword>
<dbReference type="EC" id="2.3.1.48" evidence="2 5"/>
<dbReference type="GO" id="GO:0071168">
    <property type="term" value="P:protein localization to chromatin"/>
    <property type="evidence" value="ECO:0007669"/>
    <property type="project" value="EnsemblMetazoa"/>
</dbReference>
<dbReference type="InterPro" id="IPR036388">
    <property type="entry name" value="WH-like_DNA-bd_sf"/>
</dbReference>
<feature type="compositionally biased region" description="Basic and acidic residues" evidence="6">
    <location>
        <begin position="61"/>
        <end position="72"/>
    </location>
</feature>
<dbReference type="Pfam" id="PF17772">
    <property type="entry name" value="zf-MYST"/>
    <property type="match status" value="1"/>
</dbReference>
<evidence type="ECO:0000256" key="4">
    <source>
        <dbReference type="ARBA" id="ARBA00022990"/>
    </source>
</evidence>
<gene>
    <name evidence="7" type="primary">WBGene00275462</name>
</gene>
<dbReference type="PROSITE" id="PS51726">
    <property type="entry name" value="MYST_HAT"/>
    <property type="match status" value="1"/>
</dbReference>
<comment type="similarity">
    <text evidence="1 5">Belongs to the MYST (SAS/MOZ) family.</text>
</comment>
<dbReference type="Gene3D" id="1.10.10.10">
    <property type="entry name" value="Winged helix-like DNA-binding domain superfamily/Winged helix DNA-binding domain"/>
    <property type="match status" value="1"/>
</dbReference>
<dbReference type="GO" id="GO:0005634">
    <property type="term" value="C:nucleus"/>
    <property type="evidence" value="ECO:0007669"/>
    <property type="project" value="UniProtKB-SubCell"/>
</dbReference>
<dbReference type="GO" id="GO:0044545">
    <property type="term" value="C:NSL complex"/>
    <property type="evidence" value="ECO:0000318"/>
    <property type="project" value="GO_Central"/>
</dbReference>
<organism evidence="7 8">
    <name type="scientific">Pristionchus pacificus</name>
    <name type="common">Parasitic nematode worm</name>
    <dbReference type="NCBI Taxonomy" id="54126"/>
    <lineage>
        <taxon>Eukaryota</taxon>
        <taxon>Metazoa</taxon>
        <taxon>Ecdysozoa</taxon>
        <taxon>Nematoda</taxon>
        <taxon>Chromadorea</taxon>
        <taxon>Rhabditida</taxon>
        <taxon>Rhabditina</taxon>
        <taxon>Diplogasteromorpha</taxon>
        <taxon>Diplogasteroidea</taxon>
        <taxon>Neodiplogasteridae</taxon>
        <taxon>Pristionchus</taxon>
    </lineage>
</organism>
<feature type="compositionally biased region" description="Polar residues" evidence="6">
    <location>
        <begin position="86"/>
        <end position="100"/>
    </location>
</feature>
<dbReference type="AlphaFoldDB" id="A0A2A6BGH8"/>
<dbReference type="PANTHER" id="PTHR10615:SF82">
    <property type="entry name" value="HISTONE ACETYLTRANSFERASE KAT8"/>
    <property type="match status" value="1"/>
</dbReference>
<proteinExistence type="inferred from homology"/>
<dbReference type="Gene3D" id="3.40.630.30">
    <property type="match status" value="1"/>
</dbReference>
<dbReference type="InterPro" id="IPR002717">
    <property type="entry name" value="HAT_MYST-type"/>
</dbReference>
<dbReference type="GO" id="GO:0006355">
    <property type="term" value="P:regulation of DNA-templated transcription"/>
    <property type="evidence" value="ECO:0007669"/>
    <property type="project" value="InterPro"/>
</dbReference>
<feature type="region of interest" description="Disordered" evidence="6">
    <location>
        <begin position="49"/>
        <end position="72"/>
    </location>
</feature>
<keyword evidence="8" id="KW-1185">Reference proteome</keyword>
<evidence type="ECO:0000256" key="5">
    <source>
        <dbReference type="RuleBase" id="RU361211"/>
    </source>
</evidence>
<evidence type="ECO:0000256" key="1">
    <source>
        <dbReference type="ARBA" id="ARBA00010107"/>
    </source>
</evidence>
<dbReference type="SUPFAM" id="SSF54160">
    <property type="entry name" value="Chromo domain-like"/>
    <property type="match status" value="1"/>
</dbReference>
<dbReference type="OrthoDB" id="787137at2759"/>
<evidence type="ECO:0000256" key="3">
    <source>
        <dbReference type="ARBA" id="ARBA00022679"/>
    </source>
</evidence>
<dbReference type="GO" id="GO:0046972">
    <property type="term" value="F:histone H4K16 acetyltransferase activity"/>
    <property type="evidence" value="ECO:0000318"/>
    <property type="project" value="GO_Central"/>
</dbReference>
<dbReference type="GO" id="GO:0035267">
    <property type="term" value="C:NuA4 histone acetyltransferase complex"/>
    <property type="evidence" value="ECO:0000318"/>
    <property type="project" value="GO_Central"/>
</dbReference>
<accession>A0A2A6BGH8</accession>
<name>A0A2A6BGH8_PRIPA</name>
<evidence type="ECO:0000313" key="7">
    <source>
        <dbReference type="EnsemblMetazoa" id="PPA37093.1"/>
    </source>
</evidence>
<accession>A0A8R1UPC5</accession>
<dbReference type="Gene3D" id="3.30.60.60">
    <property type="entry name" value="N-acetyl transferase-like"/>
    <property type="match status" value="1"/>
</dbReference>
<protein>
    <recommendedName>
        <fullName evidence="2 5">Histone acetyltransferase</fullName>
        <ecNumber evidence="2 5">2.3.1.48</ecNumber>
    </recommendedName>
</protein>
<feature type="region of interest" description="Disordered" evidence="6">
    <location>
        <begin position="86"/>
        <end position="117"/>
    </location>
</feature>
<dbReference type="InterPro" id="IPR050603">
    <property type="entry name" value="MYST_HAT"/>
</dbReference>
<comment type="subcellular location">
    <subcellularLocation>
        <location evidence="5">Nucleus</location>
    </subcellularLocation>
</comment>
<keyword evidence="4" id="KW-0007">Acetylation</keyword>
<dbReference type="SMR" id="A0A2A6BGH8"/>
<evidence type="ECO:0000256" key="2">
    <source>
        <dbReference type="ARBA" id="ARBA00013184"/>
    </source>
</evidence>
<dbReference type="GO" id="GO:0001708">
    <property type="term" value="P:cell fate specification"/>
    <property type="evidence" value="ECO:0007669"/>
    <property type="project" value="EnsemblMetazoa"/>
</dbReference>
<evidence type="ECO:0000313" key="8">
    <source>
        <dbReference type="Proteomes" id="UP000005239"/>
    </source>
</evidence>
<dbReference type="InterPro" id="IPR025995">
    <property type="entry name" value="Tudor-knot"/>
</dbReference>
<dbReference type="PANTHER" id="PTHR10615">
    <property type="entry name" value="HISTONE ACETYLTRANSFERASE"/>
    <property type="match status" value="1"/>
</dbReference>
<dbReference type="Proteomes" id="UP000005239">
    <property type="component" value="Unassembled WGS sequence"/>
</dbReference>
<keyword evidence="3" id="KW-0808">Transferase</keyword>
<comment type="catalytic activity">
    <reaction evidence="5">
        <text>L-lysyl-[protein] + acetyl-CoA = N(6)-acetyl-L-lysyl-[protein] + CoA + H(+)</text>
        <dbReference type="Rhea" id="RHEA:45948"/>
        <dbReference type="Rhea" id="RHEA-COMP:9752"/>
        <dbReference type="Rhea" id="RHEA-COMP:10731"/>
        <dbReference type="ChEBI" id="CHEBI:15378"/>
        <dbReference type="ChEBI" id="CHEBI:29969"/>
        <dbReference type="ChEBI" id="CHEBI:57287"/>
        <dbReference type="ChEBI" id="CHEBI:57288"/>
        <dbReference type="ChEBI" id="CHEBI:61930"/>
        <dbReference type="EC" id="2.3.1.48"/>
    </reaction>
</comment>